<evidence type="ECO:0000256" key="5">
    <source>
        <dbReference type="ARBA" id="ARBA00022512"/>
    </source>
</evidence>
<dbReference type="EC" id="3.1.1.11" evidence="4 15"/>
<comment type="subcellular location">
    <subcellularLocation>
        <location evidence="1">Secreted</location>
        <location evidence="1">Cell wall</location>
    </subcellularLocation>
</comment>
<keyword evidence="10" id="KW-0325">Glycoprotein</keyword>
<keyword evidence="18" id="KW-1185">Reference proteome</keyword>
<dbReference type="Pfam" id="PF01095">
    <property type="entry name" value="Pectinesterase"/>
    <property type="match status" value="1"/>
</dbReference>
<dbReference type="SUPFAM" id="SSF51126">
    <property type="entry name" value="Pectin lyase-like"/>
    <property type="match status" value="1"/>
</dbReference>
<dbReference type="Proteomes" id="UP001279734">
    <property type="component" value="Unassembled WGS sequence"/>
</dbReference>
<dbReference type="GO" id="GO:0042545">
    <property type="term" value="P:cell wall modification"/>
    <property type="evidence" value="ECO:0007669"/>
    <property type="project" value="UniProtKB-UniRule"/>
</dbReference>
<evidence type="ECO:0000313" key="17">
    <source>
        <dbReference type="EMBL" id="GMH23963.1"/>
    </source>
</evidence>
<keyword evidence="9 15" id="KW-0063">Aspartyl esterase</keyword>
<evidence type="ECO:0000256" key="9">
    <source>
        <dbReference type="ARBA" id="ARBA00023085"/>
    </source>
</evidence>
<dbReference type="PANTHER" id="PTHR31321:SF33">
    <property type="entry name" value="PECTINESTERASE 8-RELATED"/>
    <property type="match status" value="1"/>
</dbReference>
<feature type="chain" id="PRO_5041779364" description="Pectinesterase" evidence="15">
    <location>
        <begin position="23"/>
        <end position="421"/>
    </location>
</feature>
<feature type="signal peptide" evidence="15">
    <location>
        <begin position="1"/>
        <end position="22"/>
    </location>
</feature>
<comment type="caution">
    <text evidence="17">The sequence shown here is derived from an EMBL/GenBank/DDBJ whole genome shotgun (WGS) entry which is preliminary data.</text>
</comment>
<comment type="pathway">
    <text evidence="2 15">Glycan metabolism; pectin degradation; 2-dehydro-3-deoxy-D-gluconate from pectin: step 1/5.</text>
</comment>
<evidence type="ECO:0000256" key="1">
    <source>
        <dbReference type="ARBA" id="ARBA00004191"/>
    </source>
</evidence>
<feature type="domain" description="Pectinesterase catalytic" evidence="16">
    <location>
        <begin position="107"/>
        <end position="398"/>
    </location>
</feature>
<evidence type="ECO:0000256" key="3">
    <source>
        <dbReference type="ARBA" id="ARBA00008891"/>
    </source>
</evidence>
<keyword evidence="11" id="KW-0961">Cell wall biogenesis/degradation</keyword>
<sequence>MANLKAAFLVLVVAIFSSMASTHFLNPLILPYLKAFTKSAALAAATFFSWPPPLLLTRKAVSCYHRHHGRHGHHHRGNGNNTGASVCDSFPPDFPPPDTPTTAILCVDRNGCCNFTTVQSAIDAAPILSPKRTIIWINSGIYYEKVMVARNKPNITFQGQGYASTAIVWNDTANSSHGTFYSGSVQVFSSNFIAKNISFMNVAPIPKPGDVGAQAVAIRIAGDQAAFWGCGFFGAQDTLHDDRGRHYFRDCYIQGSIDFIFGDGRSFYENCQLISIASPVAAGQKVINGVVTAHGRASNDENTGFVFYNCSIGGTGRVWLGRAWRPFSRVVFAYTTMTDIIATEGWNDFNDPTRDQSVFYGEYMCSGSGANTSTRVPFDQLLNDTQAAPFINLSFIDAEQWLQPFDTQLILLPLASSSRTY</sequence>
<keyword evidence="6" id="KW-0964">Secreted</keyword>
<evidence type="ECO:0000256" key="10">
    <source>
        <dbReference type="ARBA" id="ARBA00023180"/>
    </source>
</evidence>
<dbReference type="FunFam" id="2.160.20.10:FF:000033">
    <property type="entry name" value="Pectinesterase"/>
    <property type="match status" value="1"/>
</dbReference>
<evidence type="ECO:0000256" key="11">
    <source>
        <dbReference type="ARBA" id="ARBA00023316"/>
    </source>
</evidence>
<evidence type="ECO:0000313" key="18">
    <source>
        <dbReference type="Proteomes" id="UP001279734"/>
    </source>
</evidence>
<protein>
    <recommendedName>
        <fullName evidence="4 15">Pectinesterase</fullName>
        <ecNumber evidence="4 15">3.1.1.11</ecNumber>
    </recommendedName>
</protein>
<keyword evidence="8 15" id="KW-0378">Hydrolase</keyword>
<dbReference type="PROSITE" id="PS00503">
    <property type="entry name" value="PECTINESTERASE_2"/>
    <property type="match status" value="1"/>
</dbReference>
<keyword evidence="7 15" id="KW-0732">Signal</keyword>
<evidence type="ECO:0000256" key="13">
    <source>
        <dbReference type="ARBA" id="ARBA00057335"/>
    </source>
</evidence>
<evidence type="ECO:0000256" key="14">
    <source>
        <dbReference type="PROSITE-ProRule" id="PRU10040"/>
    </source>
</evidence>
<dbReference type="InterPro" id="IPR012334">
    <property type="entry name" value="Pectin_lyas_fold"/>
</dbReference>
<dbReference type="InterPro" id="IPR033131">
    <property type="entry name" value="Pectinesterase_Asp_AS"/>
</dbReference>
<proteinExistence type="inferred from homology"/>
<dbReference type="PANTHER" id="PTHR31321">
    <property type="entry name" value="ACYL-COA THIOESTER HYDROLASE YBHC-RELATED"/>
    <property type="match status" value="1"/>
</dbReference>
<evidence type="ECO:0000256" key="7">
    <source>
        <dbReference type="ARBA" id="ARBA00022729"/>
    </source>
</evidence>
<accession>A0AAD3T6Z0</accession>
<evidence type="ECO:0000256" key="8">
    <source>
        <dbReference type="ARBA" id="ARBA00022801"/>
    </source>
</evidence>
<dbReference type="GO" id="GO:0045490">
    <property type="term" value="P:pectin catabolic process"/>
    <property type="evidence" value="ECO:0007669"/>
    <property type="project" value="UniProtKB-UniRule"/>
</dbReference>
<evidence type="ECO:0000256" key="15">
    <source>
        <dbReference type="RuleBase" id="RU000589"/>
    </source>
</evidence>
<organism evidence="17 18">
    <name type="scientific">Nepenthes gracilis</name>
    <name type="common">Slender pitcher plant</name>
    <dbReference type="NCBI Taxonomy" id="150966"/>
    <lineage>
        <taxon>Eukaryota</taxon>
        <taxon>Viridiplantae</taxon>
        <taxon>Streptophyta</taxon>
        <taxon>Embryophyta</taxon>
        <taxon>Tracheophyta</taxon>
        <taxon>Spermatophyta</taxon>
        <taxon>Magnoliopsida</taxon>
        <taxon>eudicotyledons</taxon>
        <taxon>Gunneridae</taxon>
        <taxon>Pentapetalae</taxon>
        <taxon>Caryophyllales</taxon>
        <taxon>Nepenthaceae</taxon>
        <taxon>Nepenthes</taxon>
    </lineage>
</organism>
<dbReference type="InterPro" id="IPR000070">
    <property type="entry name" value="Pectinesterase_cat"/>
</dbReference>
<dbReference type="EMBL" id="BSYO01000027">
    <property type="protein sequence ID" value="GMH23963.1"/>
    <property type="molecule type" value="Genomic_DNA"/>
</dbReference>
<name>A0AAD3T6Z0_NEPGR</name>
<keyword evidence="5" id="KW-0134">Cell wall</keyword>
<dbReference type="AlphaFoldDB" id="A0AAD3T6Z0"/>
<gene>
    <name evidence="17" type="ORF">Nepgr_025806</name>
</gene>
<evidence type="ECO:0000256" key="12">
    <source>
        <dbReference type="ARBA" id="ARBA00047928"/>
    </source>
</evidence>
<feature type="active site" evidence="14">
    <location>
        <position position="258"/>
    </location>
</feature>
<comment type="similarity">
    <text evidence="3">Belongs to the pectinesterase family.</text>
</comment>
<dbReference type="Gene3D" id="2.160.20.10">
    <property type="entry name" value="Single-stranded right-handed beta-helix, Pectin lyase-like"/>
    <property type="match status" value="1"/>
</dbReference>
<comment type="catalytic activity">
    <reaction evidence="12 15">
        <text>[(1-&gt;4)-alpha-D-galacturonosyl methyl ester](n) + n H2O = [(1-&gt;4)-alpha-D-galacturonosyl](n) + n methanol + n H(+)</text>
        <dbReference type="Rhea" id="RHEA:22380"/>
        <dbReference type="Rhea" id="RHEA-COMP:14570"/>
        <dbReference type="Rhea" id="RHEA-COMP:14573"/>
        <dbReference type="ChEBI" id="CHEBI:15377"/>
        <dbReference type="ChEBI" id="CHEBI:15378"/>
        <dbReference type="ChEBI" id="CHEBI:17790"/>
        <dbReference type="ChEBI" id="CHEBI:140522"/>
        <dbReference type="ChEBI" id="CHEBI:140523"/>
        <dbReference type="EC" id="3.1.1.11"/>
    </reaction>
</comment>
<dbReference type="GO" id="GO:0030599">
    <property type="term" value="F:pectinesterase activity"/>
    <property type="evidence" value="ECO:0007669"/>
    <property type="project" value="UniProtKB-UniRule"/>
</dbReference>
<evidence type="ECO:0000259" key="16">
    <source>
        <dbReference type="Pfam" id="PF01095"/>
    </source>
</evidence>
<reference evidence="17" key="1">
    <citation type="submission" date="2023-05" db="EMBL/GenBank/DDBJ databases">
        <title>Nepenthes gracilis genome sequencing.</title>
        <authorList>
            <person name="Fukushima K."/>
        </authorList>
    </citation>
    <scope>NUCLEOTIDE SEQUENCE</scope>
    <source>
        <strain evidence="17">SING2019-196</strain>
    </source>
</reference>
<dbReference type="InterPro" id="IPR011050">
    <property type="entry name" value="Pectin_lyase_fold/virulence"/>
</dbReference>
<evidence type="ECO:0000256" key="4">
    <source>
        <dbReference type="ARBA" id="ARBA00013229"/>
    </source>
</evidence>
<evidence type="ECO:0000256" key="6">
    <source>
        <dbReference type="ARBA" id="ARBA00022525"/>
    </source>
</evidence>
<evidence type="ECO:0000256" key="2">
    <source>
        <dbReference type="ARBA" id="ARBA00005184"/>
    </source>
</evidence>
<comment type="function">
    <text evidence="13">Acts in the modification of cell walls via demethylesterification of cell wall pectin.</text>
</comment>